<dbReference type="GO" id="GO:0005524">
    <property type="term" value="F:ATP binding"/>
    <property type="evidence" value="ECO:0007669"/>
    <property type="project" value="UniProtKB-UniRule"/>
</dbReference>
<dbReference type="RefSeq" id="WP_080700080.1">
    <property type="nucleotide sequence ID" value="NZ_CP009225.1"/>
</dbReference>
<comment type="catalytic activity">
    <reaction evidence="8">
        <text>a quaternary ammonium(out) + ATP + H2O = a quaternary ammonium(in) + ADP + phosphate + H(+)</text>
        <dbReference type="Rhea" id="RHEA:11036"/>
        <dbReference type="ChEBI" id="CHEBI:15377"/>
        <dbReference type="ChEBI" id="CHEBI:15378"/>
        <dbReference type="ChEBI" id="CHEBI:30616"/>
        <dbReference type="ChEBI" id="CHEBI:35267"/>
        <dbReference type="ChEBI" id="CHEBI:43474"/>
        <dbReference type="ChEBI" id="CHEBI:456216"/>
    </reaction>
</comment>
<dbReference type="PROSITE" id="PS50893">
    <property type="entry name" value="ABC_TRANSPORTER_2"/>
    <property type="match status" value="1"/>
</dbReference>
<keyword evidence="6 7" id="KW-0129">CBS domain</keyword>
<evidence type="ECO:0000259" key="9">
    <source>
        <dbReference type="PROSITE" id="PS50893"/>
    </source>
</evidence>
<dbReference type="PANTHER" id="PTHR43117:SF4">
    <property type="entry name" value="OSMOPROTECTANT IMPORT ATP-BINDING PROTEIN OSMV"/>
    <property type="match status" value="1"/>
</dbReference>
<keyword evidence="8" id="KW-1003">Cell membrane</keyword>
<protein>
    <recommendedName>
        <fullName evidence="8">Quaternary amine transport ATP-binding protein</fullName>
        <ecNumber evidence="8">7.6.2.9</ecNumber>
    </recommendedName>
</protein>
<dbReference type="GO" id="GO:0016887">
    <property type="term" value="F:ATP hydrolysis activity"/>
    <property type="evidence" value="ECO:0007669"/>
    <property type="project" value="UniProtKB-UniRule"/>
</dbReference>
<dbReference type="InterPro" id="IPR017871">
    <property type="entry name" value="ABC_transporter-like_CS"/>
</dbReference>
<keyword evidence="2 8" id="KW-0813">Transport</keyword>
<reference evidence="11 12" key="1">
    <citation type="journal article" date="2015" name="PLoS ONE">
        <title>A universal mariner transposon system for forward genetic studies in the genus clostridium.</title>
        <authorList>
            <person name="Zhang Y."/>
            <person name="Grosse-Honebrink A."/>
            <person name="Minton N.P."/>
        </authorList>
    </citation>
    <scope>NUCLEOTIDE SEQUENCE [LARGE SCALE GENOMIC DNA]</scope>
    <source>
        <strain evidence="11 12">NCIMB 10696</strain>
    </source>
</reference>
<dbReference type="Proteomes" id="UP000033052">
    <property type="component" value="Chromosome"/>
</dbReference>
<dbReference type="PROSITE" id="PS51371">
    <property type="entry name" value="CBS"/>
    <property type="match status" value="2"/>
</dbReference>
<evidence type="ECO:0000256" key="6">
    <source>
        <dbReference type="ARBA" id="ARBA00023122"/>
    </source>
</evidence>
<dbReference type="PANTHER" id="PTHR43117">
    <property type="entry name" value="OSMOPROTECTANT IMPORT ATP-BINDING PROTEIN OSMV"/>
    <property type="match status" value="1"/>
</dbReference>
<dbReference type="EMBL" id="CP009225">
    <property type="protein sequence ID" value="AKC62415.1"/>
    <property type="molecule type" value="Genomic_DNA"/>
</dbReference>
<comment type="subcellular location">
    <subcellularLocation>
        <location evidence="8">Cell inner membrane</location>
        <topology evidence="8">Peripheral membrane protein</topology>
    </subcellularLocation>
</comment>
<evidence type="ECO:0000259" key="10">
    <source>
        <dbReference type="PROSITE" id="PS51371"/>
    </source>
</evidence>
<dbReference type="GO" id="GO:0005886">
    <property type="term" value="C:plasma membrane"/>
    <property type="evidence" value="ECO:0007669"/>
    <property type="project" value="UniProtKB-SubCell"/>
</dbReference>
<dbReference type="Gene3D" id="3.40.50.300">
    <property type="entry name" value="P-loop containing nucleotide triphosphate hydrolases"/>
    <property type="match status" value="1"/>
</dbReference>
<dbReference type="GO" id="GO:0006865">
    <property type="term" value="P:amino acid transport"/>
    <property type="evidence" value="ECO:0007669"/>
    <property type="project" value="UniProtKB-UniRule"/>
</dbReference>
<keyword evidence="5 8" id="KW-0067">ATP-binding</keyword>
<comment type="subunit">
    <text evidence="8">The complex is probably composed of two ATP-binding proteins, two transmembrane proteins and a solute-binding protein.</text>
</comment>
<dbReference type="GO" id="GO:0031460">
    <property type="term" value="P:glycine betaine transport"/>
    <property type="evidence" value="ECO:0007669"/>
    <property type="project" value="InterPro"/>
</dbReference>
<dbReference type="SMART" id="SM00382">
    <property type="entry name" value="AAA"/>
    <property type="match status" value="1"/>
</dbReference>
<dbReference type="InterPro" id="IPR003439">
    <property type="entry name" value="ABC_transporter-like_ATP-bd"/>
</dbReference>
<comment type="similarity">
    <text evidence="1 8">Belongs to the ABC transporter superfamily.</text>
</comment>
<organism evidence="11 12">
    <name type="scientific">Clostridium sporogenes</name>
    <dbReference type="NCBI Taxonomy" id="1509"/>
    <lineage>
        <taxon>Bacteria</taxon>
        <taxon>Bacillati</taxon>
        <taxon>Bacillota</taxon>
        <taxon>Clostridia</taxon>
        <taxon>Eubacteriales</taxon>
        <taxon>Clostridiaceae</taxon>
        <taxon>Clostridium</taxon>
    </lineage>
</organism>
<dbReference type="InterPro" id="IPR005892">
    <property type="entry name" value="Gly-betaine_transp_ATP-bd"/>
</dbReference>
<dbReference type="AlphaFoldDB" id="A0A7U4JNI7"/>
<dbReference type="InterPro" id="IPR027417">
    <property type="entry name" value="P-loop_NTPase"/>
</dbReference>
<name>A0A7U4JNI7_CLOSG</name>
<dbReference type="InterPro" id="IPR046342">
    <property type="entry name" value="CBS_dom_sf"/>
</dbReference>
<evidence type="ECO:0000256" key="8">
    <source>
        <dbReference type="RuleBase" id="RU369116"/>
    </source>
</evidence>
<evidence type="ECO:0000313" key="12">
    <source>
        <dbReference type="Proteomes" id="UP000033052"/>
    </source>
</evidence>
<dbReference type="GeneID" id="92938401"/>
<keyword evidence="8" id="KW-0997">Cell inner membrane</keyword>
<evidence type="ECO:0000256" key="1">
    <source>
        <dbReference type="ARBA" id="ARBA00005417"/>
    </source>
</evidence>
<keyword evidence="8" id="KW-0472">Membrane</keyword>
<evidence type="ECO:0000256" key="5">
    <source>
        <dbReference type="ARBA" id="ARBA00022840"/>
    </source>
</evidence>
<dbReference type="EC" id="7.6.2.9" evidence="8"/>
<dbReference type="GO" id="GO:0015418">
    <property type="term" value="F:ABC-type quaternary ammonium compound transporting activity"/>
    <property type="evidence" value="ECO:0007669"/>
    <property type="project" value="UniProtKB-EC"/>
</dbReference>
<dbReference type="SUPFAM" id="SSF54631">
    <property type="entry name" value="CBS-domain pair"/>
    <property type="match status" value="1"/>
</dbReference>
<keyword evidence="3" id="KW-0677">Repeat</keyword>
<sequence>MENTIIEFKNIKKSYKNTSVIEKFNLKIEKGNLVVLIGSSGSGKTTLLKMINRLIESTAGEILVNGKDIKKVDPIELRRRIGYVIQQTGLFPHLTVKENIEIIPKLMGKSTEEINKKTNELLNMVGLNPQKYMDRYPAELSGGQQQRVGVARAFSADAEIILMDEPFSALDPITRSELQEELFNIQNEYRKTIVFVTHDMDEALNLADKICILKDGKLLQYDTPENILKNPAGEYVEEFVGKNKIWSKPEMIRAEDVMITNPITVTPKRNLLQATEKMRDNKVDSLLVIDKERKLLGYITLEYIRKIKEKNTLVEEVMNKEPKCVLGDTNLPELLDKFNNLKMGYLPVSDSEGKLLGLITRSSLISVLSSQYIDMEGIINE</sequence>
<keyword evidence="4 8" id="KW-0547">Nucleotide-binding</keyword>
<dbReference type="Gene3D" id="3.10.580.10">
    <property type="entry name" value="CBS-domain"/>
    <property type="match status" value="1"/>
</dbReference>
<evidence type="ECO:0000256" key="7">
    <source>
        <dbReference type="PROSITE-ProRule" id="PRU00703"/>
    </source>
</evidence>
<dbReference type="FunFam" id="3.40.50.300:FF:000425">
    <property type="entry name" value="Probable ABC transporter, ATP-binding subunit"/>
    <property type="match status" value="1"/>
</dbReference>
<evidence type="ECO:0000256" key="3">
    <source>
        <dbReference type="ARBA" id="ARBA00022737"/>
    </source>
</evidence>
<gene>
    <name evidence="11" type="primary">opuBA</name>
    <name evidence="11" type="ORF">CLSPO_c16950</name>
</gene>
<dbReference type="PROSITE" id="PS00211">
    <property type="entry name" value="ABC_TRANSPORTER_1"/>
    <property type="match status" value="1"/>
</dbReference>
<feature type="domain" description="CBS" evidence="10">
    <location>
        <begin position="318"/>
        <end position="375"/>
    </location>
</feature>
<dbReference type="InterPro" id="IPR003593">
    <property type="entry name" value="AAA+_ATPase"/>
</dbReference>
<dbReference type="SMART" id="SM00116">
    <property type="entry name" value="CBS"/>
    <property type="match status" value="2"/>
</dbReference>
<evidence type="ECO:0000313" key="11">
    <source>
        <dbReference type="EMBL" id="AKC62415.1"/>
    </source>
</evidence>
<proteinExistence type="inferred from homology"/>
<dbReference type="KEGG" id="cld:CLSPO_c16950"/>
<dbReference type="InterPro" id="IPR000644">
    <property type="entry name" value="CBS_dom"/>
</dbReference>
<accession>A0A7U4JNI7</accession>
<dbReference type="SUPFAM" id="SSF52540">
    <property type="entry name" value="P-loop containing nucleoside triphosphate hydrolases"/>
    <property type="match status" value="1"/>
</dbReference>
<feature type="domain" description="CBS" evidence="10">
    <location>
        <begin position="258"/>
        <end position="316"/>
    </location>
</feature>
<dbReference type="NCBIfam" id="TIGR01186">
    <property type="entry name" value="proV"/>
    <property type="match status" value="1"/>
</dbReference>
<evidence type="ECO:0000256" key="4">
    <source>
        <dbReference type="ARBA" id="ARBA00022741"/>
    </source>
</evidence>
<evidence type="ECO:0000256" key="2">
    <source>
        <dbReference type="ARBA" id="ARBA00022448"/>
    </source>
</evidence>
<feature type="domain" description="ABC transporter" evidence="9">
    <location>
        <begin position="6"/>
        <end position="240"/>
    </location>
</feature>
<dbReference type="CDD" id="cd04583">
    <property type="entry name" value="CBS_pair_ABC_OpuCA_assoc"/>
    <property type="match status" value="1"/>
</dbReference>
<dbReference type="Pfam" id="PF00005">
    <property type="entry name" value="ABC_tran"/>
    <property type="match status" value="1"/>
</dbReference>
<dbReference type="Pfam" id="PF00571">
    <property type="entry name" value="CBS"/>
    <property type="match status" value="2"/>
</dbReference>